<dbReference type="PIRSF" id="PIRSF018266">
    <property type="entry name" value="FecR"/>
    <property type="match status" value="1"/>
</dbReference>
<organism evidence="4 5">
    <name type="scientific">Dyadobacter soli</name>
    <dbReference type="NCBI Taxonomy" id="659014"/>
    <lineage>
        <taxon>Bacteria</taxon>
        <taxon>Pseudomonadati</taxon>
        <taxon>Bacteroidota</taxon>
        <taxon>Cytophagia</taxon>
        <taxon>Cytophagales</taxon>
        <taxon>Spirosomataceae</taxon>
        <taxon>Dyadobacter</taxon>
    </lineage>
</organism>
<dbReference type="InterPro" id="IPR012373">
    <property type="entry name" value="Ferrdict_sens_TM"/>
</dbReference>
<evidence type="ECO:0000256" key="1">
    <source>
        <dbReference type="SAM" id="MobiDB-lite"/>
    </source>
</evidence>
<dbReference type="PANTHER" id="PTHR30273">
    <property type="entry name" value="PERIPLASMIC SIGNAL SENSOR AND SIGMA FACTOR ACTIVATOR FECR-RELATED"/>
    <property type="match status" value="1"/>
</dbReference>
<proteinExistence type="predicted"/>
<feature type="domain" description="FecR protein" evidence="2">
    <location>
        <begin position="155"/>
        <end position="240"/>
    </location>
</feature>
<dbReference type="Proteomes" id="UP000198748">
    <property type="component" value="Unassembled WGS sequence"/>
</dbReference>
<dbReference type="InterPro" id="IPR006860">
    <property type="entry name" value="FecR"/>
</dbReference>
<dbReference type="PANTHER" id="PTHR30273:SF2">
    <property type="entry name" value="PROTEIN FECR"/>
    <property type="match status" value="1"/>
</dbReference>
<keyword evidence="5" id="KW-1185">Reference proteome</keyword>
<evidence type="ECO:0000259" key="3">
    <source>
        <dbReference type="Pfam" id="PF16344"/>
    </source>
</evidence>
<accession>A0A1G7GF47</accession>
<protein>
    <submittedName>
        <fullName evidence="4">FecR family protein</fullName>
    </submittedName>
</protein>
<dbReference type="AlphaFoldDB" id="A0A1G7GF47"/>
<reference evidence="5" key="1">
    <citation type="submission" date="2016-10" db="EMBL/GenBank/DDBJ databases">
        <authorList>
            <person name="Varghese N."/>
            <person name="Submissions S."/>
        </authorList>
    </citation>
    <scope>NUCLEOTIDE SEQUENCE [LARGE SCALE GENOMIC DNA]</scope>
    <source>
        <strain evidence="5">DSM 25329</strain>
    </source>
</reference>
<dbReference type="EMBL" id="FNAN01000007">
    <property type="protein sequence ID" value="SDE86639.1"/>
    <property type="molecule type" value="Genomic_DNA"/>
</dbReference>
<name>A0A1G7GF47_9BACT</name>
<dbReference type="Pfam" id="PF16344">
    <property type="entry name" value="FecR_C"/>
    <property type="match status" value="1"/>
</dbReference>
<dbReference type="Gene3D" id="3.55.50.30">
    <property type="match status" value="1"/>
</dbReference>
<dbReference type="GO" id="GO:0016989">
    <property type="term" value="F:sigma factor antagonist activity"/>
    <property type="evidence" value="ECO:0007669"/>
    <property type="project" value="TreeGrafter"/>
</dbReference>
<dbReference type="Pfam" id="PF04773">
    <property type="entry name" value="FecR"/>
    <property type="match status" value="1"/>
</dbReference>
<evidence type="ECO:0000259" key="2">
    <source>
        <dbReference type="Pfam" id="PF04773"/>
    </source>
</evidence>
<dbReference type="STRING" id="659014.SAMN04487996_107230"/>
<dbReference type="OrthoDB" id="645173at2"/>
<evidence type="ECO:0000313" key="4">
    <source>
        <dbReference type="EMBL" id="SDE86639.1"/>
    </source>
</evidence>
<gene>
    <name evidence="4" type="ORF">SAMN04487996_107230</name>
</gene>
<feature type="region of interest" description="Disordered" evidence="1">
    <location>
        <begin position="72"/>
        <end position="91"/>
    </location>
</feature>
<dbReference type="InterPro" id="IPR032508">
    <property type="entry name" value="FecR_C"/>
</dbReference>
<feature type="domain" description="Protein FecR C-terminal" evidence="3">
    <location>
        <begin position="295"/>
        <end position="362"/>
    </location>
</feature>
<dbReference type="Gene3D" id="2.60.120.1440">
    <property type="match status" value="1"/>
</dbReference>
<sequence>MHRFFSLLSKSFTPMNKRHFHQLLTRYRSGECTEREERLVDQWFALIDGDAAEMADLQSEETEARLWQAIQSRTGQPRTVHSRTEQETITTTHSKQKPLHFLLQWRSAAAAAVLVLALWGGYQWSRRNAGDADDQLSEAASDNLISKTNTTNAPMWVLLPDGSRVSLQPQGGVKYAADFQNNKREIYLKGKAFFEVVRDERKPFLVYTGEITTKVLGTSFWVNRPAAGKGVEVSVVTGKVSVFQKDKEKEAASGDLAMGVILSRNQSVKYLPDSKNFAAMLVKRPIVDDHYKNAFVFDDTRLSNVAQTLEKAYGIDIVLTNDRLKNCLFTADINKQPMFTQLALIAASVNATYTIKGTKIYLNGKGCP</sequence>
<evidence type="ECO:0000313" key="5">
    <source>
        <dbReference type="Proteomes" id="UP000198748"/>
    </source>
</evidence>